<gene>
    <name evidence="4" type="primary">tgt</name>
    <name evidence="6" type="ORF">A2442_02265</name>
</gene>
<evidence type="ECO:0000256" key="3">
    <source>
        <dbReference type="ARBA" id="ARBA00022694"/>
    </source>
</evidence>
<comment type="similarity">
    <text evidence="4">Belongs to the queuine tRNA-ribosyltransferase family.</text>
</comment>
<dbReference type="EMBL" id="MFAE01000013">
    <property type="protein sequence ID" value="OGD66836.1"/>
    <property type="molecule type" value="Genomic_DNA"/>
</dbReference>
<dbReference type="GO" id="GO:0008616">
    <property type="term" value="P:tRNA queuosine(34) biosynthetic process"/>
    <property type="evidence" value="ECO:0007669"/>
    <property type="project" value="UniProtKB-UniRule"/>
</dbReference>
<dbReference type="NCBIfam" id="TIGR00430">
    <property type="entry name" value="Q_tRNA_tgt"/>
    <property type="match status" value="1"/>
</dbReference>
<keyword evidence="4" id="KW-0671">Queuosine biosynthesis</keyword>
<feature type="region of interest" description="RNA binding; important for wobble base 34 recognition" evidence="4">
    <location>
        <begin position="302"/>
        <end position="306"/>
    </location>
</feature>
<comment type="caution">
    <text evidence="6">The sequence shown here is derived from an EMBL/GenBank/DDBJ whole genome shotgun (WGS) entry which is preliminary data.</text>
</comment>
<feature type="binding site" evidence="4">
    <location>
        <position position="250"/>
    </location>
    <ligand>
        <name>substrate</name>
    </ligand>
</feature>
<evidence type="ECO:0000256" key="2">
    <source>
        <dbReference type="ARBA" id="ARBA00022679"/>
    </source>
</evidence>
<comment type="cofactor">
    <cofactor evidence="4">
        <name>Zn(2+)</name>
        <dbReference type="ChEBI" id="CHEBI:29105"/>
    </cofactor>
    <text evidence="4">Binds 1 zinc ion per subunit.</text>
</comment>
<keyword evidence="4" id="KW-0862">Zinc</keyword>
<evidence type="ECO:0000256" key="1">
    <source>
        <dbReference type="ARBA" id="ARBA00022676"/>
    </source>
</evidence>
<name>A0A1F5EI10_9BACT</name>
<sequence>MLKFNIQKKMDGKLGRVGTLETPHGIIETPAFVTVGTKATVKALTPEQVKDLGAQVVLANTYHLYLQPGDEILKKAGGLHKFMNWSGPTMTDSGGFQAFSLGAAFGDNVSKIASGESVVSHCGSENGGTDSSCALAKIDEDGVVFRSHIDGSEHRFTPEKSIQIQHNIGADMIFAFDECTSPQASYEYQKEAMGRTHRWAKRSLDEHKKLNTDRKISLLGIVQGGRFEDLRKESAKVISEMDFDGFGIGGSFSKEDMYTAVGWVNEILPEDKPRHLLGIGEPADLFGGIENGIDLFDCVAPTRMGRNGTLHTSGGKINILNAKFKDDFSPIEEGCGCYACQNYTKAYIAHLFRAKEMQAGTLASIHNLYFIINLVKKIRQSILNENFEEFKAEFLERYYGNSL</sequence>
<evidence type="ECO:0000259" key="5">
    <source>
        <dbReference type="Pfam" id="PF01702"/>
    </source>
</evidence>
<dbReference type="STRING" id="1797582.A2442_02265"/>
<reference evidence="6 7" key="1">
    <citation type="journal article" date="2016" name="Nat. Commun.">
        <title>Thousands of microbial genomes shed light on interconnected biogeochemical processes in an aquifer system.</title>
        <authorList>
            <person name="Anantharaman K."/>
            <person name="Brown C.T."/>
            <person name="Hug L.A."/>
            <person name="Sharon I."/>
            <person name="Castelle C.J."/>
            <person name="Probst A.J."/>
            <person name="Thomas B.C."/>
            <person name="Singh A."/>
            <person name="Wilkins M.J."/>
            <person name="Karaoz U."/>
            <person name="Brodie E.L."/>
            <person name="Williams K.H."/>
            <person name="Hubbard S.S."/>
            <person name="Banfield J.F."/>
        </authorList>
    </citation>
    <scope>NUCLEOTIDE SEQUENCE [LARGE SCALE GENOMIC DNA]</scope>
</reference>
<feature type="domain" description="tRNA-guanine(15) transglycosylase-like" evidence="5">
    <location>
        <begin position="134"/>
        <end position="399"/>
    </location>
</feature>
<feature type="domain" description="tRNA-guanine(15) transglycosylase-like" evidence="5">
    <location>
        <begin position="15"/>
        <end position="103"/>
    </location>
</feature>
<dbReference type="Gene3D" id="3.20.20.105">
    <property type="entry name" value="Queuine tRNA-ribosyltransferase-like"/>
    <property type="match status" value="1"/>
</dbReference>
<evidence type="ECO:0000313" key="6">
    <source>
        <dbReference type="EMBL" id="OGD66836.1"/>
    </source>
</evidence>
<feature type="binding site" evidence="4">
    <location>
        <position position="337"/>
    </location>
    <ligand>
        <name>Zn(2+)</name>
        <dbReference type="ChEBI" id="CHEBI:29105"/>
    </ligand>
</feature>
<comment type="pathway">
    <text evidence="4">tRNA modification; tRNA-queuosine biosynthesis.</text>
</comment>
<comment type="function">
    <text evidence="4">Catalyzes the base-exchange of a guanine (G) residue with the queuine precursor 7-aminomethyl-7-deazaguanine (PreQ1) at position 34 (anticodon wobble position) in tRNAs with GU(N) anticodons (tRNA-Asp, -Asn, -His and -Tyr). Catalysis occurs through a double-displacement mechanism. The nucleophile active site attacks the C1' of nucleotide 34 to detach the guanine base from the RNA, forming a covalent enzyme-RNA intermediate. The proton acceptor active site deprotonates the incoming PreQ1, allowing a nucleophilic attack on the C1' of the ribose to form the product. After dissociation, two additional enzymatic reactions on the tRNA convert PreQ1 to queuine (Q), resulting in the hypermodified nucleoside queuosine (7-(((4,5-cis-dihydroxy-2-cyclopenten-1-yl)amino)methyl)-7-deazaguanosine).</text>
</comment>
<dbReference type="EC" id="2.4.2.29" evidence="4"/>
<protein>
    <recommendedName>
        <fullName evidence="4">Queuine tRNA-ribosyltransferase</fullName>
        <ecNumber evidence="4">2.4.2.29</ecNumber>
    </recommendedName>
    <alternativeName>
        <fullName evidence="4">Guanine insertion enzyme</fullName>
    </alternativeName>
    <alternativeName>
        <fullName evidence="4">tRNA-guanine transglycosylase</fullName>
    </alternativeName>
</protein>
<dbReference type="GO" id="GO:0046872">
    <property type="term" value="F:metal ion binding"/>
    <property type="evidence" value="ECO:0007669"/>
    <property type="project" value="UniProtKB-KW"/>
</dbReference>
<evidence type="ECO:0000256" key="4">
    <source>
        <dbReference type="HAMAP-Rule" id="MF_00168"/>
    </source>
</evidence>
<feature type="binding site" evidence="4">
    <location>
        <position position="177"/>
    </location>
    <ligand>
        <name>substrate</name>
    </ligand>
</feature>
<dbReference type="NCBIfam" id="TIGR00449">
    <property type="entry name" value="tgt_general"/>
    <property type="match status" value="1"/>
</dbReference>
<feature type="binding site" evidence="4">
    <location>
        <position position="366"/>
    </location>
    <ligand>
        <name>Zn(2+)</name>
        <dbReference type="ChEBI" id="CHEBI:29105"/>
    </ligand>
</feature>
<accession>A0A1F5EI10</accession>
<keyword evidence="4" id="KW-0479">Metal-binding</keyword>
<feature type="binding site" evidence="4">
    <location>
        <position position="223"/>
    </location>
    <ligand>
        <name>substrate</name>
    </ligand>
</feature>
<organism evidence="6 7">
    <name type="scientific">Candidatus Campbellbacteria bacterium RIFOXYC2_FULL_35_25</name>
    <dbReference type="NCBI Taxonomy" id="1797582"/>
    <lineage>
        <taxon>Bacteria</taxon>
        <taxon>Candidatus Campbelliibacteriota</taxon>
    </lineage>
</organism>
<dbReference type="PANTHER" id="PTHR46499">
    <property type="entry name" value="QUEUINE TRNA-RIBOSYLTRANSFERASE"/>
    <property type="match status" value="1"/>
</dbReference>
<feature type="binding site" evidence="4">
    <location>
        <begin position="92"/>
        <end position="96"/>
    </location>
    <ligand>
        <name>substrate</name>
    </ligand>
</feature>
<dbReference type="InterPro" id="IPR002616">
    <property type="entry name" value="tRNA_ribo_trans-like"/>
</dbReference>
<evidence type="ECO:0000313" key="7">
    <source>
        <dbReference type="Proteomes" id="UP000179003"/>
    </source>
</evidence>
<dbReference type="InterPro" id="IPR036511">
    <property type="entry name" value="TGT-like_sf"/>
</dbReference>
<dbReference type="HAMAP" id="MF_00168">
    <property type="entry name" value="Q_tRNA_Tgt"/>
    <property type="match status" value="1"/>
</dbReference>
<dbReference type="GO" id="GO:0005829">
    <property type="term" value="C:cytosol"/>
    <property type="evidence" value="ECO:0007669"/>
    <property type="project" value="TreeGrafter"/>
</dbReference>
<feature type="active site" description="Nucleophile" evidence="4">
    <location>
        <position position="297"/>
    </location>
</feature>
<keyword evidence="1 4" id="KW-0328">Glycosyltransferase</keyword>
<keyword evidence="2 4" id="KW-0808">Transferase</keyword>
<dbReference type="GO" id="GO:0008479">
    <property type="term" value="F:tRNA-guanosine(34) queuine transglycosylase activity"/>
    <property type="evidence" value="ECO:0007669"/>
    <property type="project" value="UniProtKB-UniRule"/>
</dbReference>
<feature type="active site" description="Proton acceptor" evidence="4">
    <location>
        <position position="92"/>
    </location>
</feature>
<dbReference type="InterPro" id="IPR050076">
    <property type="entry name" value="ArchSynthase1/Queuine_TRR"/>
</dbReference>
<dbReference type="UniPathway" id="UPA00392"/>
<dbReference type="Pfam" id="PF01702">
    <property type="entry name" value="TGT"/>
    <property type="match status" value="2"/>
</dbReference>
<feature type="region of interest" description="RNA binding" evidence="4">
    <location>
        <begin position="278"/>
        <end position="284"/>
    </location>
</feature>
<keyword evidence="3 4" id="KW-0819">tRNA processing</keyword>
<proteinExistence type="inferred from homology"/>
<dbReference type="PANTHER" id="PTHR46499:SF1">
    <property type="entry name" value="QUEUINE TRNA-RIBOSYLTRANSFERASE"/>
    <property type="match status" value="1"/>
</dbReference>
<feature type="binding site" evidence="4">
    <location>
        <position position="335"/>
    </location>
    <ligand>
        <name>Zn(2+)</name>
        <dbReference type="ChEBI" id="CHEBI:29105"/>
    </ligand>
</feature>
<dbReference type="Proteomes" id="UP000179003">
    <property type="component" value="Unassembled WGS sequence"/>
</dbReference>
<dbReference type="AlphaFoldDB" id="A0A1F5EI10"/>
<comment type="subunit">
    <text evidence="4">Homodimer. Within each dimer, one monomer is responsible for RNA recognition and catalysis, while the other monomer binds to the replacement base PreQ1.</text>
</comment>
<comment type="catalytic activity">
    <reaction evidence="4">
        <text>7-aminomethyl-7-carbaguanine + guanosine(34) in tRNA = 7-aminomethyl-7-carbaguanosine(34) in tRNA + guanine</text>
        <dbReference type="Rhea" id="RHEA:24104"/>
        <dbReference type="Rhea" id="RHEA-COMP:10341"/>
        <dbReference type="Rhea" id="RHEA-COMP:10342"/>
        <dbReference type="ChEBI" id="CHEBI:16235"/>
        <dbReference type="ChEBI" id="CHEBI:58703"/>
        <dbReference type="ChEBI" id="CHEBI:74269"/>
        <dbReference type="ChEBI" id="CHEBI:82833"/>
        <dbReference type="EC" id="2.4.2.29"/>
    </reaction>
</comment>
<dbReference type="InterPro" id="IPR004803">
    <property type="entry name" value="TGT"/>
</dbReference>
<dbReference type="SUPFAM" id="SSF51713">
    <property type="entry name" value="tRNA-guanine transglycosylase"/>
    <property type="match status" value="1"/>
</dbReference>
<feature type="binding site" evidence="4">
    <location>
        <position position="340"/>
    </location>
    <ligand>
        <name>Zn(2+)</name>
        <dbReference type="ChEBI" id="CHEBI:29105"/>
    </ligand>
</feature>